<proteinExistence type="predicted"/>
<comment type="caution">
    <text evidence="1">The sequence shown here is derived from an EMBL/GenBank/DDBJ whole genome shotgun (WGS) entry which is preliminary data.</text>
</comment>
<accession>A0A1C0ARV3</accession>
<evidence type="ECO:0000313" key="2">
    <source>
        <dbReference type="Proteomes" id="UP000093501"/>
    </source>
</evidence>
<evidence type="ECO:0000313" key="1">
    <source>
        <dbReference type="EMBL" id="OCL37076.1"/>
    </source>
</evidence>
<gene>
    <name evidence="1" type="ORF">BCR15_11425</name>
</gene>
<dbReference type="EMBL" id="MBQD01000002">
    <property type="protein sequence ID" value="OCL37076.1"/>
    <property type="molecule type" value="Genomic_DNA"/>
</dbReference>
<name>A0A1C0ARV3_9ACTN</name>
<dbReference type="Gene3D" id="3.30.565.10">
    <property type="entry name" value="Histidine kinase-like ATPase, C-terminal domain"/>
    <property type="match status" value="1"/>
</dbReference>
<dbReference type="InterPro" id="IPR036890">
    <property type="entry name" value="HATPase_C_sf"/>
</dbReference>
<organism evidence="1 2">
    <name type="scientific">Tessaracoccus lapidicaptus</name>
    <dbReference type="NCBI Taxonomy" id="1427523"/>
    <lineage>
        <taxon>Bacteria</taxon>
        <taxon>Bacillati</taxon>
        <taxon>Actinomycetota</taxon>
        <taxon>Actinomycetes</taxon>
        <taxon>Propionibacteriales</taxon>
        <taxon>Propionibacteriaceae</taxon>
        <taxon>Tessaracoccus</taxon>
    </lineage>
</organism>
<reference evidence="2" key="1">
    <citation type="submission" date="2016-07" db="EMBL/GenBank/DDBJ databases">
        <authorList>
            <person name="Florea S."/>
            <person name="Webb J.S."/>
            <person name="Jaromczyk J."/>
            <person name="Schardl C.L."/>
        </authorList>
    </citation>
    <scope>NUCLEOTIDE SEQUENCE [LARGE SCALE GENOMIC DNA]</scope>
    <source>
        <strain evidence="2">IPBSL-7</strain>
    </source>
</reference>
<dbReference type="Proteomes" id="UP000093501">
    <property type="component" value="Unassembled WGS sequence"/>
</dbReference>
<dbReference type="AlphaFoldDB" id="A0A1C0ARV3"/>
<keyword evidence="2" id="KW-1185">Reference proteome</keyword>
<sequence length="474" mass="52619">MKTSDETAVDDAADTSAADRSSLACLFADFVSAPRSTWFARVVDARSSHQDRNRPYVTRLVLLVTLIIASAAVGFPWFGWLFFIPGALQVALEIYLEPIMRHRYEAVAQRSSTGRDGRRQWYWRAVRVWYRNYEKFLPNVTSALGVVACSLQLTLVLVFLEPPTTDRGWVKVLALATAMMYLVSGGLGPLMGPATYSPSNGLATPVLRSIRLLWIPIPLLLAVIIAARPGAWGEALPYALMTLGLGYYVGLRQREFDRAVTAAAIVRDQINEENVKTAALEYHALTQPVKGSLQEAARRVANPMTRMELEHYIANVDFIHEQAQRGRLDPRRGLLPPIEELLRREAQNGAVQLDTNIRLDPGLDPKHHQMVAAYLRTFVSNSVQAYASLMPDQFGHVLATARQEGQNLVVEVRDTLPLIPDGVLANSHTLGGISRHLSAVGGSLRQDSMPNGKVLRATWPITVPLRHPEPRSRQ</sequence>
<protein>
    <submittedName>
        <fullName evidence="1">Uncharacterized protein</fullName>
    </submittedName>
</protein>